<reference evidence="1 2" key="1">
    <citation type="journal article" date="2009" name="Nat. Genet.">
        <title>The genome of the cucumber, Cucumis sativus L.</title>
        <authorList>
            <person name="Huang S."/>
            <person name="Li R."/>
            <person name="Zhang Z."/>
            <person name="Li L."/>
            <person name="Gu X."/>
            <person name="Fan W."/>
            <person name="Lucas W.J."/>
            <person name="Wang X."/>
            <person name="Xie B."/>
            <person name="Ni P."/>
            <person name="Ren Y."/>
            <person name="Zhu H."/>
            <person name="Li J."/>
            <person name="Lin K."/>
            <person name="Jin W."/>
            <person name="Fei Z."/>
            <person name="Li G."/>
            <person name="Staub J."/>
            <person name="Kilian A."/>
            <person name="van der Vossen E.A."/>
            <person name="Wu Y."/>
            <person name="Guo J."/>
            <person name="He J."/>
            <person name="Jia Z."/>
            <person name="Ren Y."/>
            <person name="Tian G."/>
            <person name="Lu Y."/>
            <person name="Ruan J."/>
            <person name="Qian W."/>
            <person name="Wang M."/>
            <person name="Huang Q."/>
            <person name="Li B."/>
            <person name="Xuan Z."/>
            <person name="Cao J."/>
            <person name="Asan"/>
            <person name="Wu Z."/>
            <person name="Zhang J."/>
            <person name="Cai Q."/>
            <person name="Bai Y."/>
            <person name="Zhao B."/>
            <person name="Han Y."/>
            <person name="Li Y."/>
            <person name="Li X."/>
            <person name="Wang S."/>
            <person name="Shi Q."/>
            <person name="Liu S."/>
            <person name="Cho W.K."/>
            <person name="Kim J.Y."/>
            <person name="Xu Y."/>
            <person name="Heller-Uszynska K."/>
            <person name="Miao H."/>
            <person name="Cheng Z."/>
            <person name="Zhang S."/>
            <person name="Wu J."/>
            <person name="Yang Y."/>
            <person name="Kang H."/>
            <person name="Li M."/>
            <person name="Liang H."/>
            <person name="Ren X."/>
            <person name="Shi Z."/>
            <person name="Wen M."/>
            <person name="Jian M."/>
            <person name="Yang H."/>
            <person name="Zhang G."/>
            <person name="Yang Z."/>
            <person name="Chen R."/>
            <person name="Liu S."/>
            <person name="Li J."/>
            <person name="Ma L."/>
            <person name="Liu H."/>
            <person name="Zhou Y."/>
            <person name="Zhao J."/>
            <person name="Fang X."/>
            <person name="Li G."/>
            <person name="Fang L."/>
            <person name="Li Y."/>
            <person name="Liu D."/>
            <person name="Zheng H."/>
            <person name="Zhang Y."/>
            <person name="Qin N."/>
            <person name="Li Z."/>
            <person name="Yang G."/>
            <person name="Yang S."/>
            <person name="Bolund L."/>
            <person name="Kristiansen K."/>
            <person name="Zheng H."/>
            <person name="Li S."/>
            <person name="Zhang X."/>
            <person name="Yang H."/>
            <person name="Wang J."/>
            <person name="Sun R."/>
            <person name="Zhang B."/>
            <person name="Jiang S."/>
            <person name="Wang J."/>
            <person name="Du Y."/>
            <person name="Li S."/>
        </authorList>
    </citation>
    <scope>NUCLEOTIDE SEQUENCE [LARGE SCALE GENOMIC DNA]</scope>
    <source>
        <strain evidence="2">cv. 9930</strain>
    </source>
</reference>
<name>A0A0A0KNC6_CUCSA</name>
<organism evidence="1 2">
    <name type="scientific">Cucumis sativus</name>
    <name type="common">Cucumber</name>
    <dbReference type="NCBI Taxonomy" id="3659"/>
    <lineage>
        <taxon>Eukaryota</taxon>
        <taxon>Viridiplantae</taxon>
        <taxon>Streptophyta</taxon>
        <taxon>Embryophyta</taxon>
        <taxon>Tracheophyta</taxon>
        <taxon>Spermatophyta</taxon>
        <taxon>Magnoliopsida</taxon>
        <taxon>eudicotyledons</taxon>
        <taxon>Gunneridae</taxon>
        <taxon>Pentapetalae</taxon>
        <taxon>rosids</taxon>
        <taxon>fabids</taxon>
        <taxon>Cucurbitales</taxon>
        <taxon>Cucurbitaceae</taxon>
        <taxon>Benincaseae</taxon>
        <taxon>Cucumis</taxon>
    </lineage>
</organism>
<proteinExistence type="predicted"/>
<protein>
    <submittedName>
        <fullName evidence="1">Uncharacterized protein</fullName>
    </submittedName>
</protein>
<dbReference type="Proteomes" id="UP000029981">
    <property type="component" value="Chromosome 5"/>
</dbReference>
<sequence>MYVCKWKRQQSPELFLELGGRGFRLRSCTWGDGRHLQLHRAVVLLRPTCLSLRFFQLFMENTYEHK</sequence>
<dbReference type="Gramene" id="KGN49897">
    <property type="protein sequence ID" value="KGN49897"/>
    <property type="gene ID" value="Csa_5G139750"/>
</dbReference>
<evidence type="ECO:0000313" key="1">
    <source>
        <dbReference type="EMBL" id="KGN49897.1"/>
    </source>
</evidence>
<dbReference type="AlphaFoldDB" id="A0A0A0KNC6"/>
<accession>A0A0A0KNC6</accession>
<reference evidence="1 2" key="4">
    <citation type="journal article" date="2011" name="BMC Genomics">
        <title>RNA-Seq improves annotation of protein-coding genes in the cucumber genome.</title>
        <authorList>
            <person name="Li Z."/>
            <person name="Zhang Z."/>
            <person name="Yan P."/>
            <person name="Huang S."/>
            <person name="Fei Z."/>
            <person name="Lin K."/>
        </authorList>
    </citation>
    <scope>NUCLEOTIDE SEQUENCE [LARGE SCALE GENOMIC DNA]</scope>
    <source>
        <strain evidence="2">cv. 9930</strain>
    </source>
</reference>
<reference evidence="1 2" key="3">
    <citation type="journal article" date="2010" name="BMC Genomics">
        <title>Transcriptome sequencing and comparative analysis of cucumber flowers with different sex types.</title>
        <authorList>
            <person name="Guo S."/>
            <person name="Zheng Y."/>
            <person name="Joung J.G."/>
            <person name="Liu S."/>
            <person name="Zhang Z."/>
            <person name="Crasta O.R."/>
            <person name="Sobral B.W."/>
            <person name="Xu Y."/>
            <person name="Huang S."/>
            <person name="Fei Z."/>
        </authorList>
    </citation>
    <scope>NUCLEOTIDE SEQUENCE [LARGE SCALE GENOMIC DNA]</scope>
    <source>
        <strain evidence="2">cv. 9930</strain>
    </source>
</reference>
<reference evidence="1 2" key="2">
    <citation type="journal article" date="2009" name="PLoS ONE">
        <title>An integrated genetic and cytogenetic map of the cucumber genome.</title>
        <authorList>
            <person name="Ren Y."/>
            <person name="Zhang Z."/>
            <person name="Liu J."/>
            <person name="Staub J.E."/>
            <person name="Han Y."/>
            <person name="Cheng Z."/>
            <person name="Li X."/>
            <person name="Lu J."/>
            <person name="Miao H."/>
            <person name="Kang H."/>
            <person name="Xie B."/>
            <person name="Gu X."/>
            <person name="Wang X."/>
            <person name="Du Y."/>
            <person name="Jin W."/>
            <person name="Huang S."/>
        </authorList>
    </citation>
    <scope>NUCLEOTIDE SEQUENCE [LARGE SCALE GENOMIC DNA]</scope>
    <source>
        <strain evidence="2">cv. 9930</strain>
    </source>
</reference>
<evidence type="ECO:0000313" key="2">
    <source>
        <dbReference type="Proteomes" id="UP000029981"/>
    </source>
</evidence>
<dbReference type="EMBL" id="CM002926">
    <property type="protein sequence ID" value="KGN49897.1"/>
    <property type="molecule type" value="Genomic_DNA"/>
</dbReference>
<keyword evidence="2" id="KW-1185">Reference proteome</keyword>
<gene>
    <name evidence="1" type="ORF">Csa_5G139750</name>
</gene>